<dbReference type="InterPro" id="IPR025048">
    <property type="entry name" value="DUF3987"/>
</dbReference>
<sequence length="558" mass="63487">MHSNQEVNELNLENQEVEVNFSKSMPKQNIESEVKHTKTSAANEHGKELQLFEELYENINSTDEYGYEWQPPITFEKLALKPFDVNVFPSLFKNMVLSVSRFTQTPVDLASICLIGGLSTVLQKKFHVEPITGWKEPLNTYTAVLLQASNRKSTVFGLMMEPIFEYESKLIKLHQEEQKKNVKQLSLLKKRIDKIENEYAKSGDSELLDQLEELWASSEKLKLKPAPALVLDNSTEEVIVSRITQNSERIAIASSEGDLFERLKSSIKLEASKLDVYLKGYSGDSLRTDRISRDTERIEEPLVTICISAQPTIIQDMPQKIIDRGLIPRFLIAIPEDLLGKRDVYNAEPVDPVIKKSYNDLISKLLNFEENDSVALKLSSESYDVLKKFEYDVETLFLPEQLYGDELKSWGGKIIGNLLRIAGLLHVAKHAESAKVKSDIPTMIDVKTLEEALSLKEYFDSQIANAFGIMFNKESNDSAQHLLRKLALLAQEKKTSKISKQDLWQKTKKIFTTAPPFNLALKTLEERGFIQHDLGGKSGRKEFIILSPFVNQDKKIKN</sequence>
<protein>
    <submittedName>
        <fullName evidence="1">DUF3987 domain-containing protein</fullName>
    </submittedName>
</protein>
<dbReference type="RefSeq" id="WP_200750473.1">
    <property type="nucleotide sequence ID" value="NZ_JAEOAH010000053.1"/>
</dbReference>
<proteinExistence type="predicted"/>
<keyword evidence="2" id="KW-1185">Reference proteome</keyword>
<accession>A0ABS1HCM4</accession>
<reference evidence="1 2" key="1">
    <citation type="submission" date="2020-12" db="EMBL/GenBank/DDBJ databases">
        <title>YIM B01967 draft genome.</title>
        <authorList>
            <person name="Yan X."/>
        </authorList>
    </citation>
    <scope>NUCLEOTIDE SEQUENCE [LARGE SCALE GENOMIC DNA]</scope>
    <source>
        <strain evidence="1 2">YIM B01967</strain>
    </source>
</reference>
<dbReference type="Proteomes" id="UP000618943">
    <property type="component" value="Unassembled WGS sequence"/>
</dbReference>
<dbReference type="EMBL" id="JAEOAH010000053">
    <property type="protein sequence ID" value="MBK3497170.1"/>
    <property type="molecule type" value="Genomic_DNA"/>
</dbReference>
<organism evidence="1 2">
    <name type="scientific">Viridibacillus soli</name>
    <dbReference type="NCBI Taxonomy" id="2798301"/>
    <lineage>
        <taxon>Bacteria</taxon>
        <taxon>Bacillati</taxon>
        <taxon>Bacillota</taxon>
        <taxon>Bacilli</taxon>
        <taxon>Bacillales</taxon>
        <taxon>Caryophanaceae</taxon>
        <taxon>Viridibacillus</taxon>
    </lineage>
</organism>
<gene>
    <name evidence="1" type="ORF">JFL43_20515</name>
</gene>
<comment type="caution">
    <text evidence="1">The sequence shown here is derived from an EMBL/GenBank/DDBJ whole genome shotgun (WGS) entry which is preliminary data.</text>
</comment>
<name>A0ABS1HCM4_9BACL</name>
<evidence type="ECO:0000313" key="2">
    <source>
        <dbReference type="Proteomes" id="UP000618943"/>
    </source>
</evidence>
<evidence type="ECO:0000313" key="1">
    <source>
        <dbReference type="EMBL" id="MBK3497170.1"/>
    </source>
</evidence>
<dbReference type="Pfam" id="PF13148">
    <property type="entry name" value="DUF3987"/>
    <property type="match status" value="1"/>
</dbReference>